<evidence type="ECO:0000256" key="1">
    <source>
        <dbReference type="ARBA" id="ARBA00004370"/>
    </source>
</evidence>
<dbReference type="GO" id="GO:0007005">
    <property type="term" value="P:mitochondrion organization"/>
    <property type="evidence" value="ECO:0007669"/>
    <property type="project" value="InterPro"/>
</dbReference>
<comment type="subcellular location">
    <subcellularLocation>
        <location evidence="1">Membrane</location>
    </subcellularLocation>
</comment>
<keyword evidence="6" id="KW-0446">Lipid-binding</keyword>
<evidence type="ECO:0000313" key="11">
    <source>
        <dbReference type="EMBL" id="RKO85610.1"/>
    </source>
</evidence>
<evidence type="ECO:0000256" key="9">
    <source>
        <dbReference type="SAM" id="MobiDB-lite"/>
    </source>
</evidence>
<keyword evidence="8" id="KW-0472">Membrane</keyword>
<keyword evidence="3" id="KW-1000">Mitochondrion outer membrane</keyword>
<dbReference type="GO" id="GO:0032865">
    <property type="term" value="C:ERMES complex"/>
    <property type="evidence" value="ECO:0007669"/>
    <property type="project" value="InterPro"/>
</dbReference>
<keyword evidence="7" id="KW-0496">Mitochondrion</keyword>
<keyword evidence="12" id="KW-1185">Reference proteome</keyword>
<feature type="region of interest" description="Disordered" evidence="9">
    <location>
        <begin position="100"/>
        <end position="127"/>
    </location>
</feature>
<dbReference type="GO" id="GO:0008289">
    <property type="term" value="F:lipid binding"/>
    <property type="evidence" value="ECO:0007669"/>
    <property type="project" value="UniProtKB-KW"/>
</dbReference>
<dbReference type="PANTHER" id="PTHR28204:SF1">
    <property type="entry name" value="MITOCHONDRIAL DISTRIBUTION AND MORPHOLOGY PROTEIN 12"/>
    <property type="match status" value="1"/>
</dbReference>
<feature type="compositionally biased region" description="Low complexity" evidence="9">
    <location>
        <begin position="9"/>
        <end position="20"/>
    </location>
</feature>
<dbReference type="GO" id="GO:1990456">
    <property type="term" value="P:mitochondrion-endoplasmic reticulum membrane tethering"/>
    <property type="evidence" value="ECO:0007669"/>
    <property type="project" value="TreeGrafter"/>
</dbReference>
<organism evidence="11 12">
    <name type="scientific">Blyttiomyces helicus</name>
    <dbReference type="NCBI Taxonomy" id="388810"/>
    <lineage>
        <taxon>Eukaryota</taxon>
        <taxon>Fungi</taxon>
        <taxon>Fungi incertae sedis</taxon>
        <taxon>Chytridiomycota</taxon>
        <taxon>Chytridiomycota incertae sedis</taxon>
        <taxon>Chytridiomycetes</taxon>
        <taxon>Chytridiomycetes incertae sedis</taxon>
        <taxon>Blyttiomyces</taxon>
    </lineage>
</organism>
<evidence type="ECO:0000313" key="12">
    <source>
        <dbReference type="Proteomes" id="UP000269721"/>
    </source>
</evidence>
<dbReference type="InterPro" id="IPR027532">
    <property type="entry name" value="Mdm12"/>
</dbReference>
<dbReference type="Proteomes" id="UP000269721">
    <property type="component" value="Unassembled WGS sequence"/>
</dbReference>
<feature type="domain" description="SMP-LTD" evidence="10">
    <location>
        <begin position="78"/>
        <end position="273"/>
    </location>
</feature>
<feature type="region of interest" description="Disordered" evidence="9">
    <location>
        <begin position="1"/>
        <end position="30"/>
    </location>
</feature>
<evidence type="ECO:0000256" key="8">
    <source>
        <dbReference type="ARBA" id="ARBA00023136"/>
    </source>
</evidence>
<name>A0A4P9W4I8_9FUNG</name>
<evidence type="ECO:0000256" key="5">
    <source>
        <dbReference type="ARBA" id="ARBA00023055"/>
    </source>
</evidence>
<reference evidence="12" key="1">
    <citation type="journal article" date="2018" name="Nat. Microbiol.">
        <title>Leveraging single-cell genomics to expand the fungal tree of life.</title>
        <authorList>
            <person name="Ahrendt S.R."/>
            <person name="Quandt C.A."/>
            <person name="Ciobanu D."/>
            <person name="Clum A."/>
            <person name="Salamov A."/>
            <person name="Andreopoulos B."/>
            <person name="Cheng J.F."/>
            <person name="Woyke T."/>
            <person name="Pelin A."/>
            <person name="Henrissat B."/>
            <person name="Reynolds N.K."/>
            <person name="Benny G.L."/>
            <person name="Smith M.E."/>
            <person name="James T.Y."/>
            <person name="Grigoriev I.V."/>
        </authorList>
    </citation>
    <scope>NUCLEOTIDE SEQUENCE [LARGE SCALE GENOMIC DNA]</scope>
</reference>
<evidence type="ECO:0000259" key="10">
    <source>
        <dbReference type="PROSITE" id="PS51847"/>
    </source>
</evidence>
<dbReference type="OrthoDB" id="3356905at2759"/>
<dbReference type="AlphaFoldDB" id="A0A4P9W4I8"/>
<accession>A0A4P9W4I8</accession>
<dbReference type="PROSITE" id="PS51847">
    <property type="entry name" value="SMP"/>
    <property type="match status" value="1"/>
</dbReference>
<evidence type="ECO:0000256" key="6">
    <source>
        <dbReference type="ARBA" id="ARBA00023121"/>
    </source>
</evidence>
<sequence length="273" mass="28681">MFGREELVAAGQAASSVGGSARRRSSGDGGLVLEVRGGGAAAMGGISPSRHGMQPPTFAPAFGTYAGPFAPYPPSPASTSRAGGWGNSGVGLGLGLSLRPSQRVNSSAPSTSSSPPPSTVLSDAGRSPAEVAALHEEAMLRFFLSERPDMSEADLALRYADARRKETDAQVEITIAYKGNMRLAVSTELIVNQPTPAFMVLPLTLTLTGFAFRATAIIAYLSDRINFCFKEPTAGESPQSHPLRFESILHDVSIDSEVGDRNRQGMQSDARVL</sequence>
<evidence type="ECO:0000256" key="2">
    <source>
        <dbReference type="ARBA" id="ARBA00022448"/>
    </source>
</evidence>
<keyword evidence="2" id="KW-0813">Transport</keyword>
<evidence type="ECO:0000256" key="4">
    <source>
        <dbReference type="ARBA" id="ARBA00022824"/>
    </source>
</evidence>
<dbReference type="InterPro" id="IPR031468">
    <property type="entry name" value="SMP_LBD"/>
</dbReference>
<proteinExistence type="predicted"/>
<dbReference type="Pfam" id="PF26544">
    <property type="entry name" value="Mdm12"/>
    <property type="match status" value="1"/>
</dbReference>
<keyword evidence="5" id="KW-0445">Lipid transport</keyword>
<keyword evidence="4" id="KW-0256">Endoplasmic reticulum</keyword>
<dbReference type="PANTHER" id="PTHR28204">
    <property type="entry name" value="MITOCHONDRIAL DISTRIBUTION AND MORPHOLOGY PROTEIN 12"/>
    <property type="match status" value="1"/>
</dbReference>
<dbReference type="GO" id="GO:0015914">
    <property type="term" value="P:phospholipid transport"/>
    <property type="evidence" value="ECO:0007669"/>
    <property type="project" value="TreeGrafter"/>
</dbReference>
<evidence type="ECO:0000256" key="7">
    <source>
        <dbReference type="ARBA" id="ARBA00023128"/>
    </source>
</evidence>
<protein>
    <recommendedName>
        <fullName evidence="10">SMP-LTD domain-containing protein</fullName>
    </recommendedName>
</protein>
<dbReference type="EMBL" id="KZ998920">
    <property type="protein sequence ID" value="RKO85610.1"/>
    <property type="molecule type" value="Genomic_DNA"/>
</dbReference>
<gene>
    <name evidence="11" type="ORF">BDK51DRAFT_47829</name>
</gene>
<evidence type="ECO:0000256" key="3">
    <source>
        <dbReference type="ARBA" id="ARBA00022787"/>
    </source>
</evidence>